<dbReference type="STRING" id="341663.Q0CUN2"/>
<evidence type="ECO:0000313" key="3">
    <source>
        <dbReference type="EMBL" id="EAU37564.1"/>
    </source>
</evidence>
<protein>
    <recommendedName>
        <fullName evidence="2">DUF7702 domain-containing protein</fullName>
    </recommendedName>
</protein>
<feature type="transmembrane region" description="Helical" evidence="1">
    <location>
        <begin position="148"/>
        <end position="170"/>
    </location>
</feature>
<gene>
    <name evidence="3" type="ORF">ATEG_02602</name>
</gene>
<proteinExistence type="predicted"/>
<evidence type="ECO:0000259" key="2">
    <source>
        <dbReference type="Pfam" id="PF24800"/>
    </source>
</evidence>
<sequence>MTLSYRNAVAVAETVFYSPAFLIAGLLMFRHGWRRSAGWLFVAIFTLMRLIGASMQLATIHDPSNVSLYVGTVILDGIGLSPLLLSSLGLLSRALYSINKTKPTKLHLAAVHLIEILTIVALILSIVGATSVPSSSFLSRTQQTNTEMTVGIALFLAAFGLLCLLVLSTWPSMRHIEKGEKRLLFAVTLSLPFILVRLIYSSFSILGENPDFSRTTGSTTIFLCMTLLMEACVVVIYEGTGLTLQRLSSDELSQIYASRQGPRRDDAQENGLGGKLARIGQKTLIGRLVMAISGKSSQSRY</sequence>
<dbReference type="Pfam" id="PF24800">
    <property type="entry name" value="DUF7702"/>
    <property type="match status" value="1"/>
</dbReference>
<dbReference type="RefSeq" id="XP_001211780.1">
    <property type="nucleotide sequence ID" value="XM_001211780.1"/>
</dbReference>
<dbReference type="PANTHER" id="PTHR42109">
    <property type="entry name" value="UNPLACED GENOMIC SCAFFOLD UM_SCAF_CONTIG_1.265, WHOLE GENOME SHOTGUN SEQUENCE"/>
    <property type="match status" value="1"/>
</dbReference>
<dbReference type="eggNOG" id="ENOG502SCPV">
    <property type="taxonomic scope" value="Eukaryota"/>
</dbReference>
<evidence type="ECO:0000256" key="1">
    <source>
        <dbReference type="SAM" id="Phobius"/>
    </source>
</evidence>
<feature type="transmembrane region" description="Helical" evidence="1">
    <location>
        <begin position="39"/>
        <end position="60"/>
    </location>
</feature>
<dbReference type="PANTHER" id="PTHR42109:SF2">
    <property type="entry name" value="INTEGRAL MEMBRANE PROTEIN"/>
    <property type="match status" value="1"/>
</dbReference>
<dbReference type="GeneID" id="4317079"/>
<keyword evidence="1" id="KW-1133">Transmembrane helix</keyword>
<dbReference type="Proteomes" id="UP000007963">
    <property type="component" value="Unassembled WGS sequence"/>
</dbReference>
<feature type="domain" description="DUF7702" evidence="2">
    <location>
        <begin position="3"/>
        <end position="246"/>
    </location>
</feature>
<feature type="transmembrane region" description="Helical" evidence="1">
    <location>
        <begin position="182"/>
        <end position="200"/>
    </location>
</feature>
<evidence type="ECO:0000313" key="4">
    <source>
        <dbReference type="Proteomes" id="UP000007963"/>
    </source>
</evidence>
<keyword evidence="1" id="KW-0812">Transmembrane</keyword>
<feature type="transmembrane region" description="Helical" evidence="1">
    <location>
        <begin position="220"/>
        <end position="237"/>
    </location>
</feature>
<feature type="transmembrane region" description="Helical" evidence="1">
    <location>
        <begin position="6"/>
        <end position="27"/>
    </location>
</feature>
<organism evidence="3 4">
    <name type="scientific">Aspergillus terreus (strain NIH 2624 / FGSC A1156)</name>
    <dbReference type="NCBI Taxonomy" id="341663"/>
    <lineage>
        <taxon>Eukaryota</taxon>
        <taxon>Fungi</taxon>
        <taxon>Dikarya</taxon>
        <taxon>Ascomycota</taxon>
        <taxon>Pezizomycotina</taxon>
        <taxon>Eurotiomycetes</taxon>
        <taxon>Eurotiomycetidae</taxon>
        <taxon>Eurotiales</taxon>
        <taxon>Aspergillaceae</taxon>
        <taxon>Aspergillus</taxon>
        <taxon>Aspergillus subgen. Circumdati</taxon>
    </lineage>
</organism>
<dbReference type="InterPro" id="IPR056119">
    <property type="entry name" value="DUF7702"/>
</dbReference>
<dbReference type="VEuPathDB" id="FungiDB:ATEG_02602"/>
<reference evidence="4" key="1">
    <citation type="submission" date="2005-09" db="EMBL/GenBank/DDBJ databases">
        <title>Annotation of the Aspergillus terreus NIH2624 genome.</title>
        <authorList>
            <person name="Birren B.W."/>
            <person name="Lander E.S."/>
            <person name="Galagan J.E."/>
            <person name="Nusbaum C."/>
            <person name="Devon K."/>
            <person name="Henn M."/>
            <person name="Ma L.-J."/>
            <person name="Jaffe D.B."/>
            <person name="Butler J."/>
            <person name="Alvarez P."/>
            <person name="Gnerre S."/>
            <person name="Grabherr M."/>
            <person name="Kleber M."/>
            <person name="Mauceli E.W."/>
            <person name="Brockman W."/>
            <person name="Rounsley S."/>
            <person name="Young S.K."/>
            <person name="LaButti K."/>
            <person name="Pushparaj V."/>
            <person name="DeCaprio D."/>
            <person name="Crawford M."/>
            <person name="Koehrsen M."/>
            <person name="Engels R."/>
            <person name="Montgomery P."/>
            <person name="Pearson M."/>
            <person name="Howarth C."/>
            <person name="Larson L."/>
            <person name="Luoma S."/>
            <person name="White J."/>
            <person name="Alvarado L."/>
            <person name="Kodira C.D."/>
            <person name="Zeng Q."/>
            <person name="Oleary S."/>
            <person name="Yandava C."/>
            <person name="Denning D.W."/>
            <person name="Nierman W.C."/>
            <person name="Milne T."/>
            <person name="Madden K."/>
        </authorList>
    </citation>
    <scope>NUCLEOTIDE SEQUENCE [LARGE SCALE GENOMIC DNA]</scope>
    <source>
        <strain evidence="4">NIH 2624 / FGSC A1156</strain>
    </source>
</reference>
<name>Q0CUN2_ASPTN</name>
<dbReference type="OMA" id="MMCFAYE"/>
<keyword evidence="1" id="KW-0472">Membrane</keyword>
<dbReference type="AlphaFoldDB" id="Q0CUN2"/>
<dbReference type="EMBL" id="CH476596">
    <property type="protein sequence ID" value="EAU37564.1"/>
    <property type="molecule type" value="Genomic_DNA"/>
</dbReference>
<feature type="transmembrane region" description="Helical" evidence="1">
    <location>
        <begin position="106"/>
        <end position="128"/>
    </location>
</feature>
<feature type="transmembrane region" description="Helical" evidence="1">
    <location>
        <begin position="66"/>
        <end position="85"/>
    </location>
</feature>
<dbReference type="HOGENOM" id="CLU_064985_0_2_1"/>
<dbReference type="OrthoDB" id="2560628at2759"/>
<accession>Q0CUN2</accession>